<dbReference type="AlphaFoldDB" id="A0A5B0Q8P0"/>
<name>A0A5B0Q8P0_PUCGR</name>
<evidence type="ECO:0000313" key="4">
    <source>
        <dbReference type="Proteomes" id="UP000324748"/>
    </source>
</evidence>
<protein>
    <submittedName>
        <fullName evidence="3">Uncharacterized protein</fullName>
    </submittedName>
</protein>
<proteinExistence type="predicted"/>
<dbReference type="Proteomes" id="UP000325313">
    <property type="component" value="Unassembled WGS sequence"/>
</dbReference>
<feature type="region of interest" description="Disordered" evidence="1">
    <location>
        <begin position="68"/>
        <end position="91"/>
    </location>
</feature>
<keyword evidence="4" id="KW-1185">Reference proteome</keyword>
<sequence length="91" mass="10570">MKAPDEQFLPDHLRWDLNQLSSPSASVIQSRPGWPTSLSRIYKPQQEAFLIRTIDSAIPMETMRRKHPFSAHQLKTGQPQSFTKMDPFEFN</sequence>
<comment type="caution">
    <text evidence="3">The sequence shown here is derived from an EMBL/GenBank/DDBJ whole genome shotgun (WGS) entry which is preliminary data.</text>
</comment>
<organism evidence="3 5">
    <name type="scientific">Puccinia graminis f. sp. tritici</name>
    <dbReference type="NCBI Taxonomy" id="56615"/>
    <lineage>
        <taxon>Eukaryota</taxon>
        <taxon>Fungi</taxon>
        <taxon>Dikarya</taxon>
        <taxon>Basidiomycota</taxon>
        <taxon>Pucciniomycotina</taxon>
        <taxon>Pucciniomycetes</taxon>
        <taxon>Pucciniales</taxon>
        <taxon>Pucciniaceae</taxon>
        <taxon>Puccinia</taxon>
    </lineage>
</organism>
<evidence type="ECO:0000313" key="3">
    <source>
        <dbReference type="EMBL" id="KAA1109363.1"/>
    </source>
</evidence>
<dbReference type="EMBL" id="VDEP01000305">
    <property type="protein sequence ID" value="KAA1109363.1"/>
    <property type="molecule type" value="Genomic_DNA"/>
</dbReference>
<dbReference type="Proteomes" id="UP000324748">
    <property type="component" value="Unassembled WGS sequence"/>
</dbReference>
<evidence type="ECO:0000313" key="2">
    <source>
        <dbReference type="EMBL" id="KAA1106312.1"/>
    </source>
</evidence>
<evidence type="ECO:0000313" key="5">
    <source>
        <dbReference type="Proteomes" id="UP000325313"/>
    </source>
</evidence>
<feature type="compositionally biased region" description="Polar residues" evidence="1">
    <location>
        <begin position="73"/>
        <end position="83"/>
    </location>
</feature>
<dbReference type="EMBL" id="VSWC01000040">
    <property type="protein sequence ID" value="KAA1106312.1"/>
    <property type="molecule type" value="Genomic_DNA"/>
</dbReference>
<reference evidence="4 5" key="1">
    <citation type="submission" date="2019-05" db="EMBL/GenBank/DDBJ databases">
        <title>Emergence of the Ug99 lineage of the wheat stem rust pathogen through somatic hybridization.</title>
        <authorList>
            <person name="Li F."/>
            <person name="Upadhyaya N.M."/>
            <person name="Sperschneider J."/>
            <person name="Matny O."/>
            <person name="Nguyen-Phuc H."/>
            <person name="Mago R."/>
            <person name="Raley C."/>
            <person name="Miller M.E."/>
            <person name="Silverstein K.A.T."/>
            <person name="Henningsen E."/>
            <person name="Hirsch C.D."/>
            <person name="Visser B."/>
            <person name="Pretorius Z.A."/>
            <person name="Steffenson B.J."/>
            <person name="Schwessinger B."/>
            <person name="Dodds P.N."/>
            <person name="Figueroa M."/>
        </authorList>
    </citation>
    <scope>NUCLEOTIDE SEQUENCE [LARGE SCALE GENOMIC DNA]</scope>
    <source>
        <strain evidence="2">21-0</strain>
        <strain evidence="3 5">Ug99</strain>
    </source>
</reference>
<gene>
    <name evidence="2" type="ORF">PGT21_033012</name>
    <name evidence="3" type="ORF">PGTUg99_030620</name>
</gene>
<accession>A0A5B0Q8P0</accession>
<evidence type="ECO:0000256" key="1">
    <source>
        <dbReference type="SAM" id="MobiDB-lite"/>
    </source>
</evidence>